<keyword evidence="6" id="KW-0067">ATP-binding</keyword>
<evidence type="ECO:0000256" key="5">
    <source>
        <dbReference type="ARBA" id="ARBA00022777"/>
    </source>
</evidence>
<comment type="catalytic activity">
    <reaction evidence="7">
        <text>L-threonyl-[protein] + ATP = O-phospho-L-threonyl-[protein] + ADP + H(+)</text>
        <dbReference type="Rhea" id="RHEA:46608"/>
        <dbReference type="Rhea" id="RHEA-COMP:11060"/>
        <dbReference type="Rhea" id="RHEA-COMP:11605"/>
        <dbReference type="ChEBI" id="CHEBI:15378"/>
        <dbReference type="ChEBI" id="CHEBI:30013"/>
        <dbReference type="ChEBI" id="CHEBI:30616"/>
        <dbReference type="ChEBI" id="CHEBI:61977"/>
        <dbReference type="ChEBI" id="CHEBI:456216"/>
        <dbReference type="EC" id="2.7.11.1"/>
    </reaction>
</comment>
<protein>
    <recommendedName>
        <fullName evidence="1">non-specific serine/threonine protein kinase</fullName>
        <ecNumber evidence="1">2.7.11.1</ecNumber>
    </recommendedName>
</protein>
<dbReference type="Pfam" id="PF00069">
    <property type="entry name" value="Pkinase"/>
    <property type="match status" value="1"/>
</dbReference>
<dbReference type="PROSITE" id="PS50011">
    <property type="entry name" value="PROTEIN_KINASE_DOM"/>
    <property type="match status" value="1"/>
</dbReference>
<keyword evidence="5 10" id="KW-0418">Kinase</keyword>
<evidence type="ECO:0000256" key="7">
    <source>
        <dbReference type="ARBA" id="ARBA00047899"/>
    </source>
</evidence>
<dbReference type="GO" id="GO:0004674">
    <property type="term" value="F:protein serine/threonine kinase activity"/>
    <property type="evidence" value="ECO:0007669"/>
    <property type="project" value="UniProtKB-KW"/>
</dbReference>
<dbReference type="Gene3D" id="3.30.200.20">
    <property type="entry name" value="Phosphorylase Kinase, domain 1"/>
    <property type="match status" value="1"/>
</dbReference>
<dbReference type="GO" id="GO:0005524">
    <property type="term" value="F:ATP binding"/>
    <property type="evidence" value="ECO:0007669"/>
    <property type="project" value="UniProtKB-KW"/>
</dbReference>
<dbReference type="InterPro" id="IPR000719">
    <property type="entry name" value="Prot_kinase_dom"/>
</dbReference>
<keyword evidence="11" id="KW-1185">Reference proteome</keyword>
<dbReference type="PANTHER" id="PTHR47634:SF9">
    <property type="entry name" value="PROTEIN KINASE DOMAIN-CONTAINING PROTEIN-RELATED"/>
    <property type="match status" value="1"/>
</dbReference>
<dbReference type="GO" id="GO:0050684">
    <property type="term" value="P:regulation of mRNA processing"/>
    <property type="evidence" value="ECO:0007669"/>
    <property type="project" value="TreeGrafter"/>
</dbReference>
<evidence type="ECO:0000259" key="9">
    <source>
        <dbReference type="PROSITE" id="PS50011"/>
    </source>
</evidence>
<reference evidence="10" key="2">
    <citation type="journal article" date="2023" name="IMA Fungus">
        <title>Comparative genomic study of the Penicillium genus elucidates a diverse pangenome and 15 lateral gene transfer events.</title>
        <authorList>
            <person name="Petersen C."/>
            <person name="Sorensen T."/>
            <person name="Nielsen M.R."/>
            <person name="Sondergaard T.E."/>
            <person name="Sorensen J.L."/>
            <person name="Fitzpatrick D.A."/>
            <person name="Frisvad J.C."/>
            <person name="Nielsen K.L."/>
        </authorList>
    </citation>
    <scope>NUCLEOTIDE SEQUENCE</scope>
    <source>
        <strain evidence="10">IBT 34128</strain>
    </source>
</reference>
<dbReference type="Proteomes" id="UP001141434">
    <property type="component" value="Unassembled WGS sequence"/>
</dbReference>
<dbReference type="GeneID" id="81389843"/>
<name>A0A9W9KQK8_9EURO</name>
<reference evidence="10" key="1">
    <citation type="submission" date="2022-11" db="EMBL/GenBank/DDBJ databases">
        <authorList>
            <person name="Petersen C."/>
        </authorList>
    </citation>
    <scope>NUCLEOTIDE SEQUENCE</scope>
    <source>
        <strain evidence="10">IBT 34128</strain>
    </source>
</reference>
<accession>A0A9W9KQK8</accession>
<evidence type="ECO:0000256" key="1">
    <source>
        <dbReference type="ARBA" id="ARBA00012513"/>
    </source>
</evidence>
<dbReference type="InterPro" id="IPR011009">
    <property type="entry name" value="Kinase-like_dom_sf"/>
</dbReference>
<dbReference type="SUPFAM" id="SSF56112">
    <property type="entry name" value="Protein kinase-like (PK-like)"/>
    <property type="match status" value="1"/>
</dbReference>
<dbReference type="SMART" id="SM00220">
    <property type="entry name" value="S_TKc"/>
    <property type="match status" value="1"/>
</dbReference>
<dbReference type="GO" id="GO:0000245">
    <property type="term" value="P:spliceosomal complex assembly"/>
    <property type="evidence" value="ECO:0007669"/>
    <property type="project" value="TreeGrafter"/>
</dbReference>
<dbReference type="RefSeq" id="XP_056515525.1">
    <property type="nucleotide sequence ID" value="XM_056650675.1"/>
</dbReference>
<evidence type="ECO:0000313" key="10">
    <source>
        <dbReference type="EMBL" id="KAJ5114332.1"/>
    </source>
</evidence>
<evidence type="ECO:0000256" key="2">
    <source>
        <dbReference type="ARBA" id="ARBA00022527"/>
    </source>
</evidence>
<organism evidence="10 11">
    <name type="scientific">Penicillium alfredii</name>
    <dbReference type="NCBI Taxonomy" id="1506179"/>
    <lineage>
        <taxon>Eukaryota</taxon>
        <taxon>Fungi</taxon>
        <taxon>Dikarya</taxon>
        <taxon>Ascomycota</taxon>
        <taxon>Pezizomycotina</taxon>
        <taxon>Eurotiomycetes</taxon>
        <taxon>Eurotiomycetidae</taxon>
        <taxon>Eurotiales</taxon>
        <taxon>Aspergillaceae</taxon>
        <taxon>Penicillium</taxon>
    </lineage>
</organism>
<dbReference type="GO" id="GO:0005737">
    <property type="term" value="C:cytoplasm"/>
    <property type="evidence" value="ECO:0007669"/>
    <property type="project" value="TreeGrafter"/>
</dbReference>
<keyword evidence="3" id="KW-0808">Transferase</keyword>
<evidence type="ECO:0000256" key="4">
    <source>
        <dbReference type="ARBA" id="ARBA00022741"/>
    </source>
</evidence>
<comment type="catalytic activity">
    <reaction evidence="8">
        <text>L-seryl-[protein] + ATP = O-phospho-L-seryl-[protein] + ADP + H(+)</text>
        <dbReference type="Rhea" id="RHEA:17989"/>
        <dbReference type="Rhea" id="RHEA-COMP:9863"/>
        <dbReference type="Rhea" id="RHEA-COMP:11604"/>
        <dbReference type="ChEBI" id="CHEBI:15378"/>
        <dbReference type="ChEBI" id="CHEBI:29999"/>
        <dbReference type="ChEBI" id="CHEBI:30616"/>
        <dbReference type="ChEBI" id="CHEBI:83421"/>
        <dbReference type="ChEBI" id="CHEBI:456216"/>
        <dbReference type="EC" id="2.7.11.1"/>
    </reaction>
</comment>
<dbReference type="Gene3D" id="1.10.510.10">
    <property type="entry name" value="Transferase(Phosphotransferase) domain 1"/>
    <property type="match status" value="1"/>
</dbReference>
<dbReference type="GO" id="GO:0005634">
    <property type="term" value="C:nucleus"/>
    <property type="evidence" value="ECO:0007669"/>
    <property type="project" value="TreeGrafter"/>
</dbReference>
<keyword evidence="2" id="KW-0723">Serine/threonine-protein kinase</keyword>
<gene>
    <name evidence="10" type="ORF">NUU61_000091</name>
</gene>
<dbReference type="OrthoDB" id="5979581at2759"/>
<proteinExistence type="predicted"/>
<evidence type="ECO:0000256" key="6">
    <source>
        <dbReference type="ARBA" id="ARBA00022840"/>
    </source>
</evidence>
<evidence type="ECO:0000256" key="8">
    <source>
        <dbReference type="ARBA" id="ARBA00048679"/>
    </source>
</evidence>
<dbReference type="EMBL" id="JAPMSZ010000001">
    <property type="protein sequence ID" value="KAJ5114332.1"/>
    <property type="molecule type" value="Genomic_DNA"/>
</dbReference>
<dbReference type="AlphaFoldDB" id="A0A9W9KQK8"/>
<evidence type="ECO:0000313" key="11">
    <source>
        <dbReference type="Proteomes" id="UP001141434"/>
    </source>
</evidence>
<sequence length="322" mass="36909">MQYFDEKLPPPEYSAMFNEYQLQRHVILPCANSSALIPQFWVVGKVGYGVSSTIWLGRDLHEPKYVFLKVYVHSAERDLEVKIYEQINATQSDHLGKTYIRKLFDHFHIDGPHGCHTYLVHQPLGMSLDQYLCFSPGKVMTLNDLKPCIRQILGALDFLHDEARIIHTDLQVKNLFMPSECTSLPNIEETETEAPSPRKVLDDGRTIYQSFHNDDIMPNQYRAPEVVLKMNWDCKAWDIVCSKFLFQGRNTDGIFDDRVHVGHVFWNENGYWKDLVPVPDITLESLGANTKGDNKKGVFRFLRKALSMDSQGETDGLGAAAR</sequence>
<keyword evidence="4" id="KW-0547">Nucleotide-binding</keyword>
<feature type="domain" description="Protein kinase" evidence="9">
    <location>
        <begin position="40"/>
        <end position="322"/>
    </location>
</feature>
<comment type="caution">
    <text evidence="10">The sequence shown here is derived from an EMBL/GenBank/DDBJ whole genome shotgun (WGS) entry which is preliminary data.</text>
</comment>
<evidence type="ECO:0000256" key="3">
    <source>
        <dbReference type="ARBA" id="ARBA00022679"/>
    </source>
</evidence>
<dbReference type="EC" id="2.7.11.1" evidence="1"/>
<dbReference type="InterPro" id="IPR051334">
    <property type="entry name" value="SRPK"/>
</dbReference>
<dbReference type="PANTHER" id="PTHR47634">
    <property type="entry name" value="PROTEIN KINASE DOMAIN-CONTAINING PROTEIN-RELATED"/>
    <property type="match status" value="1"/>
</dbReference>